<dbReference type="SMART" id="SM00487">
    <property type="entry name" value="DEXDc"/>
    <property type="match status" value="1"/>
</dbReference>
<dbReference type="InterPro" id="IPR027417">
    <property type="entry name" value="P-loop_NTPase"/>
</dbReference>
<dbReference type="GO" id="GO:0009307">
    <property type="term" value="P:DNA restriction-modification system"/>
    <property type="evidence" value="ECO:0007669"/>
    <property type="project" value="UniProtKB-KW"/>
</dbReference>
<evidence type="ECO:0000313" key="3">
    <source>
        <dbReference type="EMBL" id="KXK10294.1"/>
    </source>
</evidence>
<dbReference type="PROSITE" id="PS51192">
    <property type="entry name" value="HELICASE_ATP_BIND_1"/>
    <property type="match status" value="1"/>
</dbReference>
<accession>A0A136KLK1</accession>
<dbReference type="EMBL" id="JYPD01000005">
    <property type="protein sequence ID" value="KXK10294.1"/>
    <property type="molecule type" value="Genomic_DNA"/>
</dbReference>
<dbReference type="Pfam" id="PF22679">
    <property type="entry name" value="T1R_D3-like"/>
    <property type="match status" value="1"/>
</dbReference>
<comment type="caution">
    <text evidence="3">The sequence shown here is derived from an EMBL/GenBank/DDBJ whole genome shotgun (WGS) entry which is preliminary data.</text>
</comment>
<feature type="domain" description="Helicase ATP-binding" evidence="2">
    <location>
        <begin position="26"/>
        <end position="202"/>
    </location>
</feature>
<evidence type="ECO:0000259" key="2">
    <source>
        <dbReference type="PROSITE" id="PS51192"/>
    </source>
</evidence>
<dbReference type="AlphaFoldDB" id="A0A136KLK1"/>
<sequence>MTNTENGLEKHIMRYSQFFATKAIESKLDEGIKKGIIWHTQGSGKTALAFYNVHYLTDYYQRKGIIPKFYFIVDRIDLMNQAVREFTSRGLIAHTVNSREELLNDFSVRQVIHNLSGQREITVVNIQKFKDDPDLLKNNDYDINIQRVYFLDEVHRSYNPTGSFLANLYNSDRNAILIGLTGTPLISNDRRSRDIFGDYIHKYYYNASIADGYTLKLIREGIETSYQIQIAQALKEIEVLKGEVDKRIVYAHEKFVTPMLDYIVQDFLKSRIRFADKSIGGMVVCDSADQAKKMYEVFENIYAAKDGADKLSASLILHDEGTKDDRKQEVEDFKEGKIDLLFVYNMLLTGFDAKRLKKLYLGRIIKDHNLLQTLTRVNRPYKNFRYGYVVDFADIRKEFDQTNKAYLDELQLELGDEMKTYSNLFKSKEEIEEEINQVKEALFHYDLANSEVFSQQISQIEDRK</sequence>
<dbReference type="PATRIC" id="fig|1617427.3.peg.23"/>
<proteinExistence type="predicted"/>
<dbReference type="GO" id="GO:0009035">
    <property type="term" value="F:type I site-specific deoxyribonuclease activity"/>
    <property type="evidence" value="ECO:0007669"/>
    <property type="project" value="UniProtKB-EC"/>
</dbReference>
<dbReference type="InterPro" id="IPR040980">
    <property type="entry name" value="SWI2_SNF2"/>
</dbReference>
<dbReference type="Pfam" id="PF18766">
    <property type="entry name" value="SWI2_SNF2"/>
    <property type="match status" value="1"/>
</dbReference>
<dbReference type="SUPFAM" id="SSF52540">
    <property type="entry name" value="P-loop containing nucleoside triphosphate hydrolases"/>
    <property type="match status" value="2"/>
</dbReference>
<dbReference type="InterPro" id="IPR055180">
    <property type="entry name" value="HsdR_RecA-like_helicase_dom_2"/>
</dbReference>
<keyword evidence="3" id="KW-0378">Hydrolase</keyword>
<dbReference type="EC" id="3.1.21.3" evidence="3"/>
<evidence type="ECO:0000313" key="4">
    <source>
        <dbReference type="Proteomes" id="UP000070449"/>
    </source>
</evidence>
<dbReference type="STRING" id="1617427.UZ20_WS6002000019"/>
<dbReference type="InterPro" id="IPR051268">
    <property type="entry name" value="Type-I_R_enzyme_R_subunit"/>
</dbReference>
<reference evidence="3 4" key="1">
    <citation type="submission" date="2015-02" db="EMBL/GenBank/DDBJ databases">
        <title>Improved understanding of the partial-nitritation anammox process through 23 genomes representing the majority of the microbial community.</title>
        <authorList>
            <person name="Speth D.R."/>
            <person name="In T Zandt M."/>
            <person name="Guerrero Cruz S."/>
            <person name="Jetten M.S."/>
            <person name="Dutilh B.E."/>
        </authorList>
    </citation>
    <scope>NUCLEOTIDE SEQUENCE [LARGE SCALE GENOMIC DNA]</scope>
    <source>
        <strain evidence="3">OLB21</strain>
    </source>
</reference>
<gene>
    <name evidence="3" type="primary">hsdR</name>
    <name evidence="3" type="ORF">UZ20_WS6002000019</name>
</gene>
<dbReference type="PANTHER" id="PTHR30195">
    <property type="entry name" value="TYPE I SITE-SPECIFIC DEOXYRIBONUCLEASE PROTEIN SUBUNIT M AND R"/>
    <property type="match status" value="1"/>
</dbReference>
<dbReference type="PANTHER" id="PTHR30195:SF15">
    <property type="entry name" value="TYPE I RESTRICTION ENZYME HINDI ENDONUCLEASE SUBUNIT"/>
    <property type="match status" value="1"/>
</dbReference>
<keyword evidence="1" id="KW-0680">Restriction system</keyword>
<protein>
    <submittedName>
        <fullName evidence="3">Type-1 restriction enzyme R protein</fullName>
        <ecNumber evidence="3">3.1.21.3</ecNumber>
    </submittedName>
</protein>
<dbReference type="Proteomes" id="UP000070449">
    <property type="component" value="Unassembled WGS sequence"/>
</dbReference>
<organism evidence="3 4">
    <name type="scientific">candidate division WS6 bacterium OLB21</name>
    <dbReference type="NCBI Taxonomy" id="1617427"/>
    <lineage>
        <taxon>Bacteria</taxon>
        <taxon>Candidatus Dojkabacteria</taxon>
    </lineage>
</organism>
<dbReference type="InterPro" id="IPR014001">
    <property type="entry name" value="Helicase_ATP-bd"/>
</dbReference>
<evidence type="ECO:0000256" key="1">
    <source>
        <dbReference type="ARBA" id="ARBA00022747"/>
    </source>
</evidence>
<dbReference type="Gene3D" id="3.40.50.300">
    <property type="entry name" value="P-loop containing nucleotide triphosphate hydrolases"/>
    <property type="match status" value="2"/>
</dbReference>
<name>A0A136KLK1_9BACT</name>